<dbReference type="RefSeq" id="WP_257317521.1">
    <property type="nucleotide sequence ID" value="NZ_JANFDG010000030.1"/>
</dbReference>
<dbReference type="Proteomes" id="UP001595377">
    <property type="component" value="Unassembled WGS sequence"/>
</dbReference>
<dbReference type="Gene3D" id="3.40.50.720">
    <property type="entry name" value="NAD(P)-binding Rossmann-like Domain"/>
    <property type="match status" value="1"/>
</dbReference>
<comment type="caution">
    <text evidence="4">The sequence shown here is derived from an EMBL/GenBank/DDBJ whole genome shotgun (WGS) entry which is preliminary data.</text>
</comment>
<feature type="domain" description="Pyrroline-5-carboxylate reductase dimerisation" evidence="3">
    <location>
        <begin position="174"/>
        <end position="260"/>
    </location>
</feature>
<dbReference type="PANTHER" id="PTHR11645:SF13">
    <property type="entry name" value="PYRROLINE-5-CARBOXYLATE REDUCTASE CATALYTIC N-TERMINAL DOMAIN-CONTAINING PROTEIN"/>
    <property type="match status" value="1"/>
</dbReference>
<evidence type="ECO:0000259" key="3">
    <source>
        <dbReference type="Pfam" id="PF14748"/>
    </source>
</evidence>
<evidence type="ECO:0000259" key="2">
    <source>
        <dbReference type="Pfam" id="PF03807"/>
    </source>
</evidence>
<feature type="domain" description="Pyrroline-5-carboxylate reductase catalytic N-terminal" evidence="2">
    <location>
        <begin position="8"/>
        <end position="100"/>
    </location>
</feature>
<dbReference type="NCBIfam" id="NF005063">
    <property type="entry name" value="PRK06476.1"/>
    <property type="match status" value="1"/>
</dbReference>
<dbReference type="InterPro" id="IPR036291">
    <property type="entry name" value="NAD(P)-bd_dom_sf"/>
</dbReference>
<dbReference type="Pfam" id="PF03807">
    <property type="entry name" value="F420_oxidored"/>
    <property type="match status" value="1"/>
</dbReference>
<evidence type="ECO:0000256" key="1">
    <source>
        <dbReference type="ARBA" id="ARBA00005525"/>
    </source>
</evidence>
<reference evidence="5" key="1">
    <citation type="journal article" date="2019" name="Int. J. Syst. Evol. Microbiol.">
        <title>The Global Catalogue of Microorganisms (GCM) 10K type strain sequencing project: providing services to taxonomists for standard genome sequencing and annotation.</title>
        <authorList>
            <consortium name="The Broad Institute Genomics Platform"/>
            <consortium name="The Broad Institute Genome Sequencing Center for Infectious Disease"/>
            <person name="Wu L."/>
            <person name="Ma J."/>
        </authorList>
    </citation>
    <scope>NUCLEOTIDE SEQUENCE [LARGE SCALE GENOMIC DNA]</scope>
    <source>
        <strain evidence="5">KCTC 52677</strain>
    </source>
</reference>
<dbReference type="SUPFAM" id="SSF51735">
    <property type="entry name" value="NAD(P)-binding Rossmann-fold domains"/>
    <property type="match status" value="1"/>
</dbReference>
<dbReference type="InterPro" id="IPR028939">
    <property type="entry name" value="P5C_Rdtase_cat_N"/>
</dbReference>
<evidence type="ECO:0000313" key="4">
    <source>
        <dbReference type="EMBL" id="MFC3075209.1"/>
    </source>
</evidence>
<accession>A0ABV7DJR5</accession>
<proteinExistence type="inferred from homology"/>
<name>A0ABV7DJR5_9HYPH</name>
<dbReference type="EMBL" id="JBHRSP010000033">
    <property type="protein sequence ID" value="MFC3075209.1"/>
    <property type="molecule type" value="Genomic_DNA"/>
</dbReference>
<dbReference type="Pfam" id="PF14748">
    <property type="entry name" value="P5CR_dimer"/>
    <property type="match status" value="1"/>
</dbReference>
<protein>
    <submittedName>
        <fullName evidence="4">Pyrroline-5-carboxylate reductase</fullName>
    </submittedName>
</protein>
<dbReference type="InterPro" id="IPR008927">
    <property type="entry name" value="6-PGluconate_DH-like_C_sf"/>
</dbReference>
<dbReference type="PIRSF" id="PIRSF000193">
    <property type="entry name" value="Pyrrol-5-carb_rd"/>
    <property type="match status" value="1"/>
</dbReference>
<sequence>MNPSTSTRLGFIGTGTITEAIVTGVLSGDTPAPAIAVSPRSAATAARLAALSDRVCVARDNQHVVDAADMVFLAIRPDVAEEVVRALRFRPAQRVVSLVAAVDHATLRDWIGVPVELVRAVPLPFVASRSGVTAIFPRDSAVEAFFAGLGSAVACRTIEEYDLLATASALMGPYFGIMDHVVGWLQARGLPAESARAYLAPLFASLSTVALTAPSRSLEDLRHEFSTKGGLNEQMFARFREHGGADALTKALDSVLERVRSR</sequence>
<keyword evidence="5" id="KW-1185">Reference proteome</keyword>
<dbReference type="InterPro" id="IPR000304">
    <property type="entry name" value="Pyrroline-COOH_reductase"/>
</dbReference>
<evidence type="ECO:0000313" key="5">
    <source>
        <dbReference type="Proteomes" id="UP001595377"/>
    </source>
</evidence>
<dbReference type="PANTHER" id="PTHR11645">
    <property type="entry name" value="PYRROLINE-5-CARBOXYLATE REDUCTASE"/>
    <property type="match status" value="1"/>
</dbReference>
<comment type="similarity">
    <text evidence="1">Belongs to the pyrroline-5-carboxylate reductase family.</text>
</comment>
<dbReference type="InterPro" id="IPR029036">
    <property type="entry name" value="P5CR_dimer"/>
</dbReference>
<organism evidence="4 5">
    <name type="scientific">Shinella pollutisoli</name>
    <dbReference type="NCBI Taxonomy" id="2250594"/>
    <lineage>
        <taxon>Bacteria</taxon>
        <taxon>Pseudomonadati</taxon>
        <taxon>Pseudomonadota</taxon>
        <taxon>Alphaproteobacteria</taxon>
        <taxon>Hyphomicrobiales</taxon>
        <taxon>Rhizobiaceae</taxon>
        <taxon>Shinella</taxon>
    </lineage>
</organism>
<dbReference type="SUPFAM" id="SSF48179">
    <property type="entry name" value="6-phosphogluconate dehydrogenase C-terminal domain-like"/>
    <property type="match status" value="1"/>
</dbReference>
<gene>
    <name evidence="4" type="ORF">ACFOHH_19015</name>
</gene>